<organism evidence="3 4">
    <name type="scientific">Dioszegia hungarica</name>
    <dbReference type="NCBI Taxonomy" id="4972"/>
    <lineage>
        <taxon>Eukaryota</taxon>
        <taxon>Fungi</taxon>
        <taxon>Dikarya</taxon>
        <taxon>Basidiomycota</taxon>
        <taxon>Agaricomycotina</taxon>
        <taxon>Tremellomycetes</taxon>
        <taxon>Tremellales</taxon>
        <taxon>Bulleribasidiaceae</taxon>
        <taxon>Dioszegia</taxon>
    </lineage>
</organism>
<evidence type="ECO:0000313" key="3">
    <source>
        <dbReference type="EMBL" id="KAI9636068.1"/>
    </source>
</evidence>
<keyword evidence="2" id="KW-0812">Transmembrane</keyword>
<name>A0AA38H858_9TREE</name>
<feature type="region of interest" description="Disordered" evidence="1">
    <location>
        <begin position="491"/>
        <end position="526"/>
    </location>
</feature>
<accession>A0AA38H858</accession>
<feature type="compositionally biased region" description="Basic and acidic residues" evidence="1">
    <location>
        <begin position="502"/>
        <end position="514"/>
    </location>
</feature>
<feature type="region of interest" description="Disordered" evidence="1">
    <location>
        <begin position="597"/>
        <end position="660"/>
    </location>
</feature>
<evidence type="ECO:0000256" key="2">
    <source>
        <dbReference type="SAM" id="Phobius"/>
    </source>
</evidence>
<feature type="transmembrane region" description="Helical" evidence="2">
    <location>
        <begin position="183"/>
        <end position="206"/>
    </location>
</feature>
<dbReference type="EMBL" id="JAKWFO010000005">
    <property type="protein sequence ID" value="KAI9636068.1"/>
    <property type="molecule type" value="Genomic_DNA"/>
</dbReference>
<evidence type="ECO:0000256" key="1">
    <source>
        <dbReference type="SAM" id="MobiDB-lite"/>
    </source>
</evidence>
<dbReference type="RefSeq" id="XP_052945845.1">
    <property type="nucleotide sequence ID" value="XM_053088701.1"/>
</dbReference>
<keyword evidence="4" id="KW-1185">Reference proteome</keyword>
<evidence type="ECO:0000313" key="4">
    <source>
        <dbReference type="Proteomes" id="UP001164286"/>
    </source>
</evidence>
<dbReference type="Proteomes" id="UP001164286">
    <property type="component" value="Unassembled WGS sequence"/>
</dbReference>
<keyword evidence="2" id="KW-0472">Membrane</keyword>
<feature type="compositionally biased region" description="Polar residues" evidence="1">
    <location>
        <begin position="515"/>
        <end position="525"/>
    </location>
</feature>
<dbReference type="AlphaFoldDB" id="A0AA38H858"/>
<comment type="caution">
    <text evidence="3">The sequence shown here is derived from an EMBL/GenBank/DDBJ whole genome shotgun (WGS) entry which is preliminary data.</text>
</comment>
<proteinExistence type="predicted"/>
<protein>
    <submittedName>
        <fullName evidence="3">Uncharacterized protein</fullName>
    </submittedName>
</protein>
<gene>
    <name evidence="3" type="ORF">MKK02DRAFT_33346</name>
</gene>
<keyword evidence="2" id="KW-1133">Transmembrane helix</keyword>
<feature type="region of interest" description="Disordered" evidence="1">
    <location>
        <begin position="359"/>
        <end position="407"/>
    </location>
</feature>
<sequence length="660" mass="68447">MSLLDYRIGLAGGDLHLLEARQAPTSCNLAAGDLYQYPNATSTVDASQPVTFKWNTACSGISSTVDLYLYSSGSTGLIQAFRGLSYAQGSYTATLLPKWWNSTTTAHLQVNLVNSGGMSWATTGPAGPVWQVTYPESAMFQTVTDQGGAVKTSTAAVAAATNSGDAIIQNVTNTEKPGLAKGAIAAAVIVPLIALAALAAVAVRFWRQREAEKRRRWSQALSHHSAMEWEKGARTGEKTQSILGRPSLSTYMRGGAGDGGGRASMATSSVYAVENNMAGAGAAGLVRPNMSGLRSVSADNVNGSNTSVRSSVVMPNGDVRQSRISFAESARPDRRSRMSFGGDIRAPNAAVFKLPAGSRSATELVTPRGKASGSAIVSDDEDDLNISPTQRDGPSRPPKVAGGIRTGARRSVMSLVGGGDKRRESTASALSQQDFRSAVDAGGSVDELRDLEAMMLSRRSVISQYSANRASSYVESGSPALGYGHNVQSQYSDAASPVIPQHPDDNDRVEDLSHSESSQSMSNGSYFKPLPSAASTSTVAYGPDHMLAVYAARAAAAKSPPGSAGSGMNVPAAPFGAGSATGSTGKKGGMKILTSFGRKESESAGGYADVQRESGAHSPTTAPSPNLRVPPVVMTRQRSGTVGRGGQPNTQGGDDVGHAQ</sequence>
<dbReference type="GeneID" id="77727906"/>
<reference evidence="3" key="1">
    <citation type="journal article" date="2022" name="G3 (Bethesda)">
        <title>High quality genome of the basidiomycete yeast Dioszegia hungarica PDD-24b-2 isolated from cloud water.</title>
        <authorList>
            <person name="Jarrige D."/>
            <person name="Haridas S."/>
            <person name="Bleykasten-Grosshans C."/>
            <person name="Joly M."/>
            <person name="Nadalig T."/>
            <person name="Sancelme M."/>
            <person name="Vuilleumier S."/>
            <person name="Grigoriev I.V."/>
            <person name="Amato P."/>
            <person name="Bringel F."/>
        </authorList>
    </citation>
    <scope>NUCLEOTIDE SEQUENCE</scope>
    <source>
        <strain evidence="3">PDD-24b-2</strain>
    </source>
</reference>